<proteinExistence type="inferred from homology"/>
<comment type="similarity">
    <text evidence="4">Belongs to the SIMIBI class G3E GTPase family. ZNG1 subfamily.</text>
</comment>
<evidence type="ECO:0000256" key="6">
    <source>
        <dbReference type="SAM" id="Coils"/>
    </source>
</evidence>
<keyword evidence="3" id="KW-0143">Chaperone</keyword>
<accession>A0AA36J3E5</accession>
<dbReference type="GO" id="GO:0005737">
    <property type="term" value="C:cytoplasm"/>
    <property type="evidence" value="ECO:0007669"/>
    <property type="project" value="TreeGrafter"/>
</dbReference>
<dbReference type="Gene3D" id="3.40.50.300">
    <property type="entry name" value="P-loop containing nucleotide triphosphate hydrolases"/>
    <property type="match status" value="1"/>
</dbReference>
<comment type="catalytic activity">
    <reaction evidence="5">
        <text>GTP + H2O = GDP + phosphate + H(+)</text>
        <dbReference type="Rhea" id="RHEA:19669"/>
        <dbReference type="ChEBI" id="CHEBI:15377"/>
        <dbReference type="ChEBI" id="CHEBI:15378"/>
        <dbReference type="ChEBI" id="CHEBI:37565"/>
        <dbReference type="ChEBI" id="CHEBI:43474"/>
        <dbReference type="ChEBI" id="CHEBI:58189"/>
    </reaction>
    <physiologicalReaction direction="left-to-right" evidence="5">
        <dbReference type="Rhea" id="RHEA:19670"/>
    </physiologicalReaction>
</comment>
<evidence type="ECO:0000256" key="4">
    <source>
        <dbReference type="ARBA" id="ARBA00034320"/>
    </source>
</evidence>
<feature type="compositionally biased region" description="Polar residues" evidence="7">
    <location>
        <begin position="9"/>
        <end position="18"/>
    </location>
</feature>
<dbReference type="InterPro" id="IPR011629">
    <property type="entry name" value="CobW-like_C"/>
</dbReference>
<sequence>MTGMPRQISAGSRGSTSVDDSDDMGMKAVKSMPVSSYRMEASDDSEVTSPRRRSSRLSTSIADDPWMRAMRPATAASFGSGSVGGVISPRAALGALRSTAPFGRRMSHRGSVARRRLSGLADLHERTKEELDPEPVMAVKTPRISTVLTFEEAVHMAKKHNLSVGTVKAALDEFRELGEGRKVLTPVEFEKGMRRPTGSAEPSGGGAGPGWGEPVPSGQQPKPRAGPMAWEAAVRQQLREGQAMEAMKATHFAAGATVKRREALMLEMRAFSERPCVLQLGIDTKTGLWGSILPAAWLASHRTPRGARSFYTDPAGFGLAMREAGAEPADVESFWRILLLRGLVFLELQQPARGQRDLRAARDMGAAGAELEQGLARARKALEALEAEERKQLLQRQVPVTVLTGFLGAGKTTLLNYMLKARHGYRYAVIENEVGQIGIDNQLLQAGNAKRTAESVVLLDNGCLCCTVRSDLVEAVKQILLKADTELANKQAAAAATGETEDKGERVLDGILIETTGLADPGPVCKTFFADEELRTRTRIDGVLTLVDACHFLQQLRRERSEDAVNESAQQVAFADKVLLNKVDAAGEAAVREVEATIRAMNALCPIVRCSLAQRPGEVPLDELLAAQSFHLDKVLEELGSEPPEKRRRLDGHEGHGHEGHGHEGHGHEGHGHEGHGHGHGHTSTAFRHDSGVGTCSFVLEKPLVLQRFTQVMNALRAERAVDLYRYKGLVCIRESGGLRQAVLQGVHDMCEFEPRSDWPSAAPTRSQLVFIGRRLEAPKWRRLFEQCQQGILDEDA</sequence>
<evidence type="ECO:0000256" key="1">
    <source>
        <dbReference type="ARBA" id="ARBA00022741"/>
    </source>
</evidence>
<dbReference type="Proteomes" id="UP001178507">
    <property type="component" value="Unassembled WGS sequence"/>
</dbReference>
<evidence type="ECO:0000313" key="10">
    <source>
        <dbReference type="Proteomes" id="UP001178507"/>
    </source>
</evidence>
<keyword evidence="1" id="KW-0547">Nucleotide-binding</keyword>
<feature type="region of interest" description="Disordered" evidence="7">
    <location>
        <begin position="1"/>
        <end position="58"/>
    </location>
</feature>
<dbReference type="InterPro" id="IPR027417">
    <property type="entry name" value="P-loop_NTPase"/>
</dbReference>
<feature type="compositionally biased region" description="Basic and acidic residues" evidence="7">
    <location>
        <begin position="651"/>
        <end position="677"/>
    </location>
</feature>
<dbReference type="GO" id="GO:0016787">
    <property type="term" value="F:hydrolase activity"/>
    <property type="evidence" value="ECO:0007669"/>
    <property type="project" value="UniProtKB-KW"/>
</dbReference>
<reference evidence="9" key="1">
    <citation type="submission" date="2023-08" db="EMBL/GenBank/DDBJ databases">
        <authorList>
            <person name="Chen Y."/>
            <person name="Shah S."/>
            <person name="Dougan E. K."/>
            <person name="Thang M."/>
            <person name="Chan C."/>
        </authorList>
    </citation>
    <scope>NUCLEOTIDE SEQUENCE</scope>
</reference>
<evidence type="ECO:0000256" key="7">
    <source>
        <dbReference type="SAM" id="MobiDB-lite"/>
    </source>
</evidence>
<keyword evidence="10" id="KW-1185">Reference proteome</keyword>
<feature type="coiled-coil region" evidence="6">
    <location>
        <begin position="368"/>
        <end position="397"/>
    </location>
</feature>
<dbReference type="SUPFAM" id="SSF52540">
    <property type="entry name" value="P-loop containing nucleoside triphosphate hydrolases"/>
    <property type="match status" value="1"/>
</dbReference>
<dbReference type="InterPro" id="IPR003495">
    <property type="entry name" value="CobW/HypB/UreG_nucleotide-bd"/>
</dbReference>
<organism evidence="9 10">
    <name type="scientific">Effrenium voratum</name>
    <dbReference type="NCBI Taxonomy" id="2562239"/>
    <lineage>
        <taxon>Eukaryota</taxon>
        <taxon>Sar</taxon>
        <taxon>Alveolata</taxon>
        <taxon>Dinophyceae</taxon>
        <taxon>Suessiales</taxon>
        <taxon>Symbiodiniaceae</taxon>
        <taxon>Effrenium</taxon>
    </lineage>
</organism>
<dbReference type="SUPFAM" id="SSF90002">
    <property type="entry name" value="Hypothetical protein YjiA, C-terminal domain"/>
    <property type="match status" value="1"/>
</dbReference>
<dbReference type="Gene3D" id="3.30.1220.10">
    <property type="entry name" value="CobW-like, C-terminal domain"/>
    <property type="match status" value="1"/>
</dbReference>
<dbReference type="EMBL" id="CAUJNA010003279">
    <property type="protein sequence ID" value="CAJ1397794.1"/>
    <property type="molecule type" value="Genomic_DNA"/>
</dbReference>
<evidence type="ECO:0000256" key="2">
    <source>
        <dbReference type="ARBA" id="ARBA00022801"/>
    </source>
</evidence>
<dbReference type="Pfam" id="PF02492">
    <property type="entry name" value="cobW"/>
    <property type="match status" value="1"/>
</dbReference>
<evidence type="ECO:0000259" key="8">
    <source>
        <dbReference type="SMART" id="SM00833"/>
    </source>
</evidence>
<comment type="caution">
    <text evidence="9">The sequence shown here is derived from an EMBL/GenBank/DDBJ whole genome shotgun (WGS) entry which is preliminary data.</text>
</comment>
<evidence type="ECO:0000313" key="9">
    <source>
        <dbReference type="EMBL" id="CAJ1397794.1"/>
    </source>
</evidence>
<evidence type="ECO:0000256" key="5">
    <source>
        <dbReference type="ARBA" id="ARBA00049117"/>
    </source>
</evidence>
<feature type="region of interest" description="Disordered" evidence="7">
    <location>
        <begin position="193"/>
        <end position="226"/>
    </location>
</feature>
<dbReference type="Pfam" id="PF07683">
    <property type="entry name" value="CobW_C"/>
    <property type="match status" value="1"/>
</dbReference>
<name>A0AA36J3E5_9DINO</name>
<dbReference type="PANTHER" id="PTHR13748:SF62">
    <property type="entry name" value="COBW DOMAIN-CONTAINING PROTEIN"/>
    <property type="match status" value="1"/>
</dbReference>
<dbReference type="InterPro" id="IPR051316">
    <property type="entry name" value="Zinc-reg_GTPase_activator"/>
</dbReference>
<dbReference type="PANTHER" id="PTHR13748">
    <property type="entry name" value="COBW-RELATED"/>
    <property type="match status" value="1"/>
</dbReference>
<dbReference type="GO" id="GO:0000166">
    <property type="term" value="F:nucleotide binding"/>
    <property type="evidence" value="ECO:0007669"/>
    <property type="project" value="UniProtKB-KW"/>
</dbReference>
<keyword evidence="2" id="KW-0378">Hydrolase</keyword>
<dbReference type="CDD" id="cd03112">
    <property type="entry name" value="CobW-like"/>
    <property type="match status" value="1"/>
</dbReference>
<dbReference type="InterPro" id="IPR036627">
    <property type="entry name" value="CobW-likC_sf"/>
</dbReference>
<evidence type="ECO:0000256" key="3">
    <source>
        <dbReference type="ARBA" id="ARBA00023186"/>
    </source>
</evidence>
<keyword evidence="6" id="KW-0175">Coiled coil</keyword>
<dbReference type="AlphaFoldDB" id="A0AA36J3E5"/>
<feature type="domain" description="CobW C-terminal" evidence="8">
    <location>
        <begin position="693"/>
        <end position="789"/>
    </location>
</feature>
<gene>
    <name evidence="9" type="ORF">EVOR1521_LOCUS21740</name>
</gene>
<protein>
    <recommendedName>
        <fullName evidence="8">CobW C-terminal domain-containing protein</fullName>
    </recommendedName>
</protein>
<feature type="region of interest" description="Disordered" evidence="7">
    <location>
        <begin position="638"/>
        <end position="687"/>
    </location>
</feature>
<dbReference type="SMART" id="SM00833">
    <property type="entry name" value="CobW_C"/>
    <property type="match status" value="1"/>
</dbReference>